<accession>A0A6C0JU46</accession>
<dbReference type="EMBL" id="MN740699">
    <property type="protein sequence ID" value="QHU08893.1"/>
    <property type="molecule type" value="Genomic_DNA"/>
</dbReference>
<proteinExistence type="predicted"/>
<organism evidence="1">
    <name type="scientific">viral metagenome</name>
    <dbReference type="NCBI Taxonomy" id="1070528"/>
    <lineage>
        <taxon>unclassified sequences</taxon>
        <taxon>metagenomes</taxon>
        <taxon>organismal metagenomes</taxon>
    </lineage>
</organism>
<evidence type="ECO:0000313" key="1">
    <source>
        <dbReference type="EMBL" id="QHU08893.1"/>
    </source>
</evidence>
<sequence length="268" mass="26780">MALWSNTDANTSIPKFAPSLVKLSNSQANNDLLYANTTQDAFIAGQIVGVFGVSPGEKAGVGNVSAVAVTTAGDSAYGKPTVTITGANTTQATVTSNLKLVSASIHAAGSGYANGNTFQVHAGTNTTTAVLTVTNVGAIGNITGISVTTAGKYSTITTSNINTLTVNTASGTGFSANLRFGFESITVSAAGAGYNVSTVGAVASGNGILNTAFTVTLTGQEGTDKGALAGWNLRTEGTGNRAGRVRYECLVAMGSMTGDAADDTQLAE</sequence>
<dbReference type="AlphaFoldDB" id="A0A6C0JU46"/>
<protein>
    <submittedName>
        <fullName evidence="1">Uncharacterized protein</fullName>
    </submittedName>
</protein>
<reference evidence="1" key="1">
    <citation type="journal article" date="2020" name="Nature">
        <title>Giant virus diversity and host interactions through global metagenomics.</title>
        <authorList>
            <person name="Schulz F."/>
            <person name="Roux S."/>
            <person name="Paez-Espino D."/>
            <person name="Jungbluth S."/>
            <person name="Walsh D.A."/>
            <person name="Denef V.J."/>
            <person name="McMahon K.D."/>
            <person name="Konstantinidis K.T."/>
            <person name="Eloe-Fadrosh E.A."/>
            <person name="Kyrpides N.C."/>
            <person name="Woyke T."/>
        </authorList>
    </citation>
    <scope>NUCLEOTIDE SEQUENCE</scope>
    <source>
        <strain evidence="1">GVMAG-S-1064190-84</strain>
    </source>
</reference>
<name>A0A6C0JU46_9ZZZZ</name>